<protein>
    <submittedName>
        <fullName evidence="2">Uncharacterized protein</fullName>
    </submittedName>
</protein>
<sequence>MENFNSKLYEKYNNLKKRKFAEVEERNQKRNVDVAKYQSAVEGLIEDLKNENDKLRAEMVSIQEEFHECQQLLLQERHKTKMLSNGVETLKHLLLQENNDDRAPLMSPHRSPIVRLDDSNEFLQKGNMEGTQNAVVVKDASIITNGMTNEKTIMYFTQIIA</sequence>
<name>A0A2H9ZYI6_9ASPA</name>
<proteinExistence type="predicted"/>
<evidence type="ECO:0000313" key="2">
    <source>
        <dbReference type="EMBL" id="PKA48332.1"/>
    </source>
</evidence>
<feature type="coiled-coil region" evidence="1">
    <location>
        <begin position="34"/>
        <end position="72"/>
    </location>
</feature>
<evidence type="ECO:0000313" key="3">
    <source>
        <dbReference type="Proteomes" id="UP000236161"/>
    </source>
</evidence>
<dbReference type="GO" id="GO:0003006">
    <property type="term" value="P:developmental process involved in reproduction"/>
    <property type="evidence" value="ECO:0007669"/>
    <property type="project" value="TreeGrafter"/>
</dbReference>
<reference evidence="2 3" key="1">
    <citation type="journal article" date="2017" name="Nature">
        <title>The Apostasia genome and the evolution of orchids.</title>
        <authorList>
            <person name="Zhang G.Q."/>
            <person name="Liu K.W."/>
            <person name="Li Z."/>
            <person name="Lohaus R."/>
            <person name="Hsiao Y.Y."/>
            <person name="Niu S.C."/>
            <person name="Wang J.Y."/>
            <person name="Lin Y.C."/>
            <person name="Xu Q."/>
            <person name="Chen L.J."/>
            <person name="Yoshida K."/>
            <person name="Fujiwara S."/>
            <person name="Wang Z.W."/>
            <person name="Zhang Y.Q."/>
            <person name="Mitsuda N."/>
            <person name="Wang M."/>
            <person name="Liu G.H."/>
            <person name="Pecoraro L."/>
            <person name="Huang H.X."/>
            <person name="Xiao X.J."/>
            <person name="Lin M."/>
            <person name="Wu X.Y."/>
            <person name="Wu W.L."/>
            <person name="Chen Y.Y."/>
            <person name="Chang S.B."/>
            <person name="Sakamoto S."/>
            <person name="Ohme-Takagi M."/>
            <person name="Yagi M."/>
            <person name="Zeng S.J."/>
            <person name="Shen C.Y."/>
            <person name="Yeh C.M."/>
            <person name="Luo Y.B."/>
            <person name="Tsai W.C."/>
            <person name="Van de Peer Y."/>
            <person name="Liu Z.J."/>
        </authorList>
    </citation>
    <scope>NUCLEOTIDE SEQUENCE [LARGE SCALE GENOMIC DNA]</scope>
    <source>
        <strain evidence="3">cv. Shenzhen</strain>
        <tissue evidence="2">Stem</tissue>
    </source>
</reference>
<keyword evidence="1" id="KW-0175">Coiled coil</keyword>
<dbReference type="STRING" id="1088818.A0A2H9ZYI6"/>
<evidence type="ECO:0000256" key="1">
    <source>
        <dbReference type="SAM" id="Coils"/>
    </source>
</evidence>
<keyword evidence="3" id="KW-1185">Reference proteome</keyword>
<gene>
    <name evidence="2" type="ORF">AXF42_Ash020424</name>
</gene>
<accession>A0A2H9ZYI6</accession>
<dbReference type="PANTHER" id="PTHR35489">
    <property type="entry name" value="TITAN9"/>
    <property type="match status" value="1"/>
</dbReference>
<dbReference type="PANTHER" id="PTHR35489:SF2">
    <property type="entry name" value="TITAN9"/>
    <property type="match status" value="1"/>
</dbReference>
<dbReference type="EMBL" id="KZ452538">
    <property type="protein sequence ID" value="PKA48332.1"/>
    <property type="molecule type" value="Genomic_DNA"/>
</dbReference>
<dbReference type="AlphaFoldDB" id="A0A2H9ZYI6"/>
<organism evidence="2 3">
    <name type="scientific">Apostasia shenzhenica</name>
    <dbReference type="NCBI Taxonomy" id="1088818"/>
    <lineage>
        <taxon>Eukaryota</taxon>
        <taxon>Viridiplantae</taxon>
        <taxon>Streptophyta</taxon>
        <taxon>Embryophyta</taxon>
        <taxon>Tracheophyta</taxon>
        <taxon>Spermatophyta</taxon>
        <taxon>Magnoliopsida</taxon>
        <taxon>Liliopsida</taxon>
        <taxon>Asparagales</taxon>
        <taxon>Orchidaceae</taxon>
        <taxon>Apostasioideae</taxon>
        <taxon>Apostasia</taxon>
    </lineage>
</organism>
<dbReference type="Proteomes" id="UP000236161">
    <property type="component" value="Unassembled WGS sequence"/>
</dbReference>
<dbReference type="OrthoDB" id="759501at2759"/>